<evidence type="ECO:0000256" key="1">
    <source>
        <dbReference type="SAM" id="MobiDB-lite"/>
    </source>
</evidence>
<name>A0A2U1SQ43_METSR</name>
<dbReference type="Pfam" id="PF13338">
    <property type="entry name" value="AbiEi_4"/>
    <property type="match status" value="1"/>
</dbReference>
<evidence type="ECO:0000313" key="4">
    <source>
        <dbReference type="EMBL" id="PWB93737.1"/>
    </source>
</evidence>
<feature type="domain" description="AbiEi antitoxin N-terminal" evidence="3">
    <location>
        <begin position="17"/>
        <end position="64"/>
    </location>
</feature>
<evidence type="ECO:0000259" key="2">
    <source>
        <dbReference type="Pfam" id="PF09407"/>
    </source>
</evidence>
<sequence length="275" mass="30160">MIRVERSALSSYASGLLAAGRGVFSADEAQKEIGIGRGAFLDAAERLQRRGQLLRPRRGFYVVVPPQHATTGAPPPEWYIDALMRHEKRPYYVGLLAAAAAHGASHQAVMEFQVVTDKLLPDIEAGRTRIVFSYRKDMAAVAAGIEDRKTQSGYMKLSSPELTALDLTRYPQSGAGLDNIATVFSELAERLQPEKLASLSSAFEKAVVQRLGHLLGRLGHPQIAETMFAALTARGSLPWVELDPKQAGDPDLSPPPSERDARWRVIVRRPPEIDE</sequence>
<keyword evidence="5" id="KW-1185">Reference proteome</keyword>
<feature type="region of interest" description="Disordered" evidence="1">
    <location>
        <begin position="243"/>
        <end position="275"/>
    </location>
</feature>
<gene>
    <name evidence="4" type="ORF">C5689_11395</name>
</gene>
<evidence type="ECO:0000313" key="5">
    <source>
        <dbReference type="Proteomes" id="UP000245137"/>
    </source>
</evidence>
<organism evidence="4 5">
    <name type="scientific">Methylosinus sporium</name>
    <dbReference type="NCBI Taxonomy" id="428"/>
    <lineage>
        <taxon>Bacteria</taxon>
        <taxon>Pseudomonadati</taxon>
        <taxon>Pseudomonadota</taxon>
        <taxon>Alphaproteobacteria</taxon>
        <taxon>Hyphomicrobiales</taxon>
        <taxon>Methylocystaceae</taxon>
        <taxon>Methylosinus</taxon>
    </lineage>
</organism>
<comment type="caution">
    <text evidence="4">The sequence shown here is derived from an EMBL/GenBank/DDBJ whole genome shotgun (WGS) entry which is preliminary data.</text>
</comment>
<dbReference type="OrthoDB" id="42441at2"/>
<accession>A0A2U1SQ43</accession>
<dbReference type="EMBL" id="PUIV01000016">
    <property type="protein sequence ID" value="PWB93737.1"/>
    <property type="molecule type" value="Genomic_DNA"/>
</dbReference>
<dbReference type="RefSeq" id="WP_108917398.1">
    <property type="nucleotide sequence ID" value="NZ_BGJY01000016.1"/>
</dbReference>
<reference evidence="4 5" key="1">
    <citation type="journal article" date="2018" name="Appl. Microbiol. Biotechnol.">
        <title>Co-cultivation of the strictly anaerobic methanogen Methanosarcina barkeri with aerobic methanotrophs in an oxygen-limited membrane bioreactor.</title>
        <authorList>
            <person name="In 't Zandt M.H."/>
            <person name="van den Bosch T.J.M."/>
            <person name="Rijkers R."/>
            <person name="van Kessel M.A.H.J."/>
            <person name="Jetten M.S.M."/>
            <person name="Welte C.U."/>
        </authorList>
    </citation>
    <scope>NUCLEOTIDE SEQUENCE [LARGE SCALE GENOMIC DNA]</scope>
    <source>
        <strain evidence="4 5">DSM 17706</strain>
    </source>
</reference>
<dbReference type="InterPro" id="IPR025159">
    <property type="entry name" value="AbiEi_N"/>
</dbReference>
<feature type="domain" description="AbiEi antitoxin C-terminal" evidence="2">
    <location>
        <begin position="80"/>
        <end position="216"/>
    </location>
</feature>
<feature type="compositionally biased region" description="Basic and acidic residues" evidence="1">
    <location>
        <begin position="257"/>
        <end position="275"/>
    </location>
</feature>
<dbReference type="Pfam" id="PF09407">
    <property type="entry name" value="AbiEi_1"/>
    <property type="match status" value="1"/>
</dbReference>
<protein>
    <submittedName>
        <fullName evidence="4">Uncharacterized protein</fullName>
    </submittedName>
</protein>
<dbReference type="InterPro" id="IPR018547">
    <property type="entry name" value="AbiEi_C"/>
</dbReference>
<dbReference type="AlphaFoldDB" id="A0A2U1SQ43"/>
<dbReference type="Proteomes" id="UP000245137">
    <property type="component" value="Unassembled WGS sequence"/>
</dbReference>
<evidence type="ECO:0000259" key="3">
    <source>
        <dbReference type="Pfam" id="PF13338"/>
    </source>
</evidence>
<proteinExistence type="predicted"/>